<comment type="caution">
    <text evidence="1">The sequence shown here is derived from an EMBL/GenBank/DDBJ whole genome shotgun (WGS) entry which is preliminary data.</text>
</comment>
<evidence type="ECO:0000313" key="2">
    <source>
        <dbReference type="Proteomes" id="UP000017548"/>
    </source>
</evidence>
<sequence length="83" mass="9492">MSPTSYQAAPSRVRLLLYFLSINWLRELDLNQRPSGYEPDELPSCSIPRPILMIYKIGYPFEYHHLGFKLVAGAGFEPTTFGL</sequence>
<organism evidence="1 2">
    <name type="scientific">Shewanella decolorationis S12</name>
    <dbReference type="NCBI Taxonomy" id="1353536"/>
    <lineage>
        <taxon>Bacteria</taxon>
        <taxon>Pseudomonadati</taxon>
        <taxon>Pseudomonadota</taxon>
        <taxon>Gammaproteobacteria</taxon>
        <taxon>Alteromonadales</taxon>
        <taxon>Shewanellaceae</taxon>
        <taxon>Shewanella</taxon>
    </lineage>
</organism>
<proteinExistence type="predicted"/>
<keyword evidence="2" id="KW-1185">Reference proteome</keyword>
<accession>A0ABP2Z779</accession>
<gene>
    <name evidence="1" type="ORF">SHD_0598</name>
</gene>
<reference evidence="1 2" key="1">
    <citation type="journal article" date="2013" name="Genome Announc.">
        <title>Draft Genome Sequence of Shewanella decolorationis S12, a Dye-Degrading Bacterium Isolated from a Wastewater Treatment Plant.</title>
        <authorList>
            <person name="Xu M."/>
            <person name="Fang Y."/>
            <person name="Liu J."/>
            <person name="Chen X."/>
            <person name="Sun G."/>
            <person name="Guo J."/>
            <person name="Hua Z."/>
            <person name="Tu Q."/>
            <person name="Wu L."/>
            <person name="Zhou J."/>
            <person name="Liu X."/>
        </authorList>
    </citation>
    <scope>NUCLEOTIDE SEQUENCE [LARGE SCALE GENOMIC DNA]</scope>
    <source>
        <strain evidence="1 2">S12</strain>
    </source>
</reference>
<evidence type="ECO:0000313" key="1">
    <source>
        <dbReference type="EMBL" id="ESE42745.1"/>
    </source>
</evidence>
<dbReference type="EMBL" id="AXZL01000045">
    <property type="protein sequence ID" value="ESE42745.1"/>
    <property type="molecule type" value="Genomic_DNA"/>
</dbReference>
<name>A0ABP2Z779_9GAMM</name>
<dbReference type="Proteomes" id="UP000017548">
    <property type="component" value="Unassembled WGS sequence"/>
</dbReference>
<protein>
    <submittedName>
        <fullName evidence="1">Bacteriophage replication protein</fullName>
    </submittedName>
</protein>